<organism evidence="2 3">
    <name type="scientific">Ilyomonas limi</name>
    <dbReference type="NCBI Taxonomy" id="2575867"/>
    <lineage>
        <taxon>Bacteria</taxon>
        <taxon>Pseudomonadati</taxon>
        <taxon>Bacteroidota</taxon>
        <taxon>Chitinophagia</taxon>
        <taxon>Chitinophagales</taxon>
        <taxon>Chitinophagaceae</taxon>
        <taxon>Ilyomonas</taxon>
    </lineage>
</organism>
<evidence type="ECO:0000313" key="2">
    <source>
        <dbReference type="EMBL" id="TKK64166.1"/>
    </source>
</evidence>
<feature type="compositionally biased region" description="Polar residues" evidence="1">
    <location>
        <begin position="16"/>
        <end position="28"/>
    </location>
</feature>
<dbReference type="AlphaFoldDB" id="A0A4U3KTE0"/>
<gene>
    <name evidence="2" type="ORF">FC093_23150</name>
</gene>
<reference evidence="2 3" key="1">
    <citation type="submission" date="2019-05" db="EMBL/GenBank/DDBJ databases">
        <title>Panacibacter sp. strain 17mud1-8 Genome sequencing and assembly.</title>
        <authorList>
            <person name="Chhetri G."/>
        </authorList>
    </citation>
    <scope>NUCLEOTIDE SEQUENCE [LARGE SCALE GENOMIC DNA]</scope>
    <source>
        <strain evidence="2 3">17mud1-8</strain>
    </source>
</reference>
<keyword evidence="3" id="KW-1185">Reference proteome</keyword>
<sequence length="83" mass="9376">MNNKEFPAGTEDENELQSNAPTSSQNIANTHVVSRFSCPEGTIEIVQRTYPLNIDFNEPMFEPKRKAVFECEPIALKIHPVQS</sequence>
<name>A0A4U3KTE0_9BACT</name>
<dbReference type="EMBL" id="SZQL01000041">
    <property type="protein sequence ID" value="TKK64166.1"/>
    <property type="molecule type" value="Genomic_DNA"/>
</dbReference>
<accession>A0A4U3KTE0</accession>
<dbReference type="RefSeq" id="WP_137264202.1">
    <property type="nucleotide sequence ID" value="NZ_SZQL01000041.1"/>
</dbReference>
<dbReference type="Proteomes" id="UP000305848">
    <property type="component" value="Unassembled WGS sequence"/>
</dbReference>
<protein>
    <submittedName>
        <fullName evidence="2">Uncharacterized protein</fullName>
    </submittedName>
</protein>
<proteinExistence type="predicted"/>
<comment type="caution">
    <text evidence="2">The sequence shown here is derived from an EMBL/GenBank/DDBJ whole genome shotgun (WGS) entry which is preliminary data.</text>
</comment>
<feature type="region of interest" description="Disordered" evidence="1">
    <location>
        <begin position="1"/>
        <end position="28"/>
    </location>
</feature>
<evidence type="ECO:0000256" key="1">
    <source>
        <dbReference type="SAM" id="MobiDB-lite"/>
    </source>
</evidence>
<evidence type="ECO:0000313" key="3">
    <source>
        <dbReference type="Proteomes" id="UP000305848"/>
    </source>
</evidence>